<dbReference type="InterPro" id="IPR016181">
    <property type="entry name" value="Acyl_CoA_acyltransferase"/>
</dbReference>
<dbReference type="InterPro" id="IPR041496">
    <property type="entry name" value="YitH/HolE_GNAT"/>
</dbReference>
<feature type="domain" description="N-acetyltransferase" evidence="1">
    <location>
        <begin position="4"/>
        <end position="137"/>
    </location>
</feature>
<dbReference type="PROSITE" id="PS51186">
    <property type="entry name" value="GNAT"/>
    <property type="match status" value="1"/>
</dbReference>
<dbReference type="Pfam" id="PF18014">
    <property type="entry name" value="Acetyltransf_18"/>
    <property type="match status" value="1"/>
</dbReference>
<sequence>MTEPTLRALAPGELPQLIDWAASEGWNPGLDDAPAFHAADPGGFLGLFLGTEMAAGISAVAYGPHFGFVGLYICRPDLRGKGLGRQVWDAGMARLGERCIGLDGVPAQEDNYRRMGFAVAYRTLRFSGHAPEAAPSAGTRIVPADPGDAGLAAYDAAVFPAPREAFLSAWVSGPRITRMAVRGERIVGYGTARKCLQGWKIGPLFADTLADGTALLAALGEATGGEELHLDVPDTGHGFGEWLEQAGFTQGFATARMYRNGVPAGDASRVLATTTLELG</sequence>
<name>A0A857C9U1_9HYPH</name>
<proteinExistence type="predicted"/>
<keyword evidence="2" id="KW-0808">Transferase</keyword>
<dbReference type="RefSeq" id="WP_158194504.1">
    <property type="nucleotide sequence ID" value="NZ_CP046908.1"/>
</dbReference>
<dbReference type="AlphaFoldDB" id="A0A857C9U1"/>
<dbReference type="OrthoDB" id="20916at2"/>
<dbReference type="SUPFAM" id="SSF55729">
    <property type="entry name" value="Acyl-CoA N-acyltransferases (Nat)"/>
    <property type="match status" value="1"/>
</dbReference>
<evidence type="ECO:0000259" key="1">
    <source>
        <dbReference type="PROSITE" id="PS51186"/>
    </source>
</evidence>
<reference evidence="2 3" key="1">
    <citation type="submission" date="2019-12" db="EMBL/GenBank/DDBJ databases">
        <title>The genome of Stappia indica PHM037.</title>
        <authorList>
            <person name="Kacar D."/>
            <person name="Galan B."/>
            <person name="Canedo L."/>
            <person name="Rodriguez P."/>
            <person name="de la Calle F."/>
            <person name="Garcia J.L."/>
        </authorList>
    </citation>
    <scope>NUCLEOTIDE SEQUENCE [LARGE SCALE GENOMIC DNA]</scope>
    <source>
        <strain evidence="2 3">PHM037</strain>
    </source>
</reference>
<dbReference type="KEGG" id="siw:GH266_14730"/>
<evidence type="ECO:0000313" key="2">
    <source>
        <dbReference type="EMBL" id="QGZ35637.1"/>
    </source>
</evidence>
<dbReference type="Gene3D" id="3.40.630.90">
    <property type="match status" value="1"/>
</dbReference>
<dbReference type="GO" id="GO:0016747">
    <property type="term" value="F:acyltransferase activity, transferring groups other than amino-acyl groups"/>
    <property type="evidence" value="ECO:0007669"/>
    <property type="project" value="InterPro"/>
</dbReference>
<organism evidence="2 3">
    <name type="scientific">Stappia indica</name>
    <dbReference type="NCBI Taxonomy" id="538381"/>
    <lineage>
        <taxon>Bacteria</taxon>
        <taxon>Pseudomonadati</taxon>
        <taxon>Pseudomonadota</taxon>
        <taxon>Alphaproteobacteria</taxon>
        <taxon>Hyphomicrobiales</taxon>
        <taxon>Stappiaceae</taxon>
        <taxon>Stappia</taxon>
    </lineage>
</organism>
<accession>A0A857C9U1</accession>
<dbReference type="InterPro" id="IPR000182">
    <property type="entry name" value="GNAT_dom"/>
</dbReference>
<protein>
    <submittedName>
        <fullName evidence="2">GNAT family N-acetyltransferase</fullName>
    </submittedName>
</protein>
<dbReference type="Pfam" id="PF00583">
    <property type="entry name" value="Acetyltransf_1"/>
    <property type="match status" value="1"/>
</dbReference>
<dbReference type="EMBL" id="CP046908">
    <property type="protein sequence ID" value="QGZ35637.1"/>
    <property type="molecule type" value="Genomic_DNA"/>
</dbReference>
<dbReference type="PANTHER" id="PTHR47237">
    <property type="entry name" value="SLL0310 PROTEIN"/>
    <property type="match status" value="1"/>
</dbReference>
<dbReference type="PANTHER" id="PTHR47237:SF1">
    <property type="entry name" value="SLL0310 PROTEIN"/>
    <property type="match status" value="1"/>
</dbReference>
<evidence type="ECO:0000313" key="3">
    <source>
        <dbReference type="Proteomes" id="UP000435648"/>
    </source>
</evidence>
<dbReference type="Gene3D" id="3.40.630.30">
    <property type="match status" value="1"/>
</dbReference>
<dbReference type="InterPro" id="IPR052729">
    <property type="entry name" value="Acyl/Acetyltrans_Enzymes"/>
</dbReference>
<gene>
    <name evidence="2" type="ORF">GH266_14730</name>
</gene>
<dbReference type="Proteomes" id="UP000435648">
    <property type="component" value="Chromosome"/>
</dbReference>